<protein>
    <submittedName>
        <fullName evidence="2">Uncharacterized protein</fullName>
    </submittedName>
</protein>
<dbReference type="EMBL" id="JOJR01000500">
    <property type="protein sequence ID" value="RCN37070.1"/>
    <property type="molecule type" value="Genomic_DNA"/>
</dbReference>
<evidence type="ECO:0000256" key="1">
    <source>
        <dbReference type="SAM" id="MobiDB-lite"/>
    </source>
</evidence>
<evidence type="ECO:0000313" key="2">
    <source>
        <dbReference type="EMBL" id="RCN37070.1"/>
    </source>
</evidence>
<name>A0A368G211_ANCCA</name>
<feature type="compositionally biased region" description="Low complexity" evidence="1">
    <location>
        <begin position="16"/>
        <end position="28"/>
    </location>
</feature>
<accession>A0A368G211</accession>
<proteinExistence type="predicted"/>
<keyword evidence="3" id="KW-1185">Reference proteome</keyword>
<reference evidence="2 3" key="1">
    <citation type="submission" date="2014-10" db="EMBL/GenBank/DDBJ databases">
        <title>Draft genome of the hookworm Ancylostoma caninum.</title>
        <authorList>
            <person name="Mitreva M."/>
        </authorList>
    </citation>
    <scope>NUCLEOTIDE SEQUENCE [LARGE SCALE GENOMIC DNA]</scope>
    <source>
        <strain evidence="2 3">Baltimore</strain>
    </source>
</reference>
<evidence type="ECO:0000313" key="3">
    <source>
        <dbReference type="Proteomes" id="UP000252519"/>
    </source>
</evidence>
<feature type="region of interest" description="Disordered" evidence="1">
    <location>
        <begin position="1"/>
        <end position="28"/>
    </location>
</feature>
<organism evidence="2 3">
    <name type="scientific">Ancylostoma caninum</name>
    <name type="common">Dog hookworm</name>
    <dbReference type="NCBI Taxonomy" id="29170"/>
    <lineage>
        <taxon>Eukaryota</taxon>
        <taxon>Metazoa</taxon>
        <taxon>Ecdysozoa</taxon>
        <taxon>Nematoda</taxon>
        <taxon>Chromadorea</taxon>
        <taxon>Rhabditida</taxon>
        <taxon>Rhabditina</taxon>
        <taxon>Rhabditomorpha</taxon>
        <taxon>Strongyloidea</taxon>
        <taxon>Ancylostomatidae</taxon>
        <taxon>Ancylostomatinae</taxon>
        <taxon>Ancylostoma</taxon>
    </lineage>
</organism>
<feature type="compositionally biased region" description="Basic and acidic residues" evidence="1">
    <location>
        <begin position="1"/>
        <end position="10"/>
    </location>
</feature>
<gene>
    <name evidence="2" type="ORF">ANCCAN_17035</name>
</gene>
<dbReference type="AlphaFoldDB" id="A0A368G211"/>
<sequence>MVHHLEKDSLSDADVQKVTTKVPVTKKS</sequence>
<dbReference type="Proteomes" id="UP000252519">
    <property type="component" value="Unassembled WGS sequence"/>
</dbReference>
<comment type="caution">
    <text evidence="2">The sequence shown here is derived from an EMBL/GenBank/DDBJ whole genome shotgun (WGS) entry which is preliminary data.</text>
</comment>